<name>A0A0L0TFD1_ALLM3</name>
<dbReference type="PANTHER" id="PTHR32204:SF0">
    <property type="entry name" value="ATPASE RAVA"/>
    <property type="match status" value="1"/>
</dbReference>
<dbReference type="InterPro" id="IPR027417">
    <property type="entry name" value="P-loop_NTPase"/>
</dbReference>
<protein>
    <recommendedName>
        <fullName evidence="1">MoxR domain-containing protein</fullName>
    </recommendedName>
</protein>
<organism evidence="2 3">
    <name type="scientific">Allomyces macrogynus (strain ATCC 38327)</name>
    <name type="common">Allomyces javanicus var. macrogynus</name>
    <dbReference type="NCBI Taxonomy" id="578462"/>
    <lineage>
        <taxon>Eukaryota</taxon>
        <taxon>Fungi</taxon>
        <taxon>Fungi incertae sedis</taxon>
        <taxon>Blastocladiomycota</taxon>
        <taxon>Blastocladiomycetes</taxon>
        <taxon>Blastocladiales</taxon>
        <taxon>Blastocladiaceae</taxon>
        <taxon>Allomyces</taxon>
    </lineage>
</organism>
<dbReference type="SUPFAM" id="SSF52540">
    <property type="entry name" value="P-loop containing nucleoside triphosphate hydrolases"/>
    <property type="match status" value="1"/>
</dbReference>
<keyword evidence="3" id="KW-1185">Reference proteome</keyword>
<accession>A0A0L0TFD1</accession>
<dbReference type="Proteomes" id="UP000054350">
    <property type="component" value="Unassembled WGS sequence"/>
</dbReference>
<dbReference type="InterPro" id="IPR050513">
    <property type="entry name" value="RavA_ATPases"/>
</dbReference>
<feature type="domain" description="MoxR" evidence="1">
    <location>
        <begin position="21"/>
        <end position="106"/>
    </location>
</feature>
<dbReference type="AlphaFoldDB" id="A0A0L0TFD1"/>
<reference evidence="2 3" key="1">
    <citation type="submission" date="2009-11" db="EMBL/GenBank/DDBJ databases">
        <title>Annotation of Allomyces macrogynus ATCC 38327.</title>
        <authorList>
            <consortium name="The Broad Institute Genome Sequencing Platform"/>
            <person name="Russ C."/>
            <person name="Cuomo C."/>
            <person name="Burger G."/>
            <person name="Gray M.W."/>
            <person name="Holland P.W.H."/>
            <person name="King N."/>
            <person name="Lang F.B.F."/>
            <person name="Roger A.J."/>
            <person name="Ruiz-Trillo I."/>
            <person name="Young S.K."/>
            <person name="Zeng Q."/>
            <person name="Gargeya S."/>
            <person name="Fitzgerald M."/>
            <person name="Haas B."/>
            <person name="Abouelleil A."/>
            <person name="Alvarado L."/>
            <person name="Arachchi H.M."/>
            <person name="Berlin A."/>
            <person name="Chapman S.B."/>
            <person name="Gearin G."/>
            <person name="Goldberg J."/>
            <person name="Griggs A."/>
            <person name="Gujja S."/>
            <person name="Hansen M."/>
            <person name="Heiman D."/>
            <person name="Howarth C."/>
            <person name="Larimer J."/>
            <person name="Lui A."/>
            <person name="MacDonald P.J.P."/>
            <person name="McCowen C."/>
            <person name="Montmayeur A."/>
            <person name="Murphy C."/>
            <person name="Neiman D."/>
            <person name="Pearson M."/>
            <person name="Priest M."/>
            <person name="Roberts A."/>
            <person name="Saif S."/>
            <person name="Shea T."/>
            <person name="Sisk P."/>
            <person name="Stolte C."/>
            <person name="Sykes S."/>
            <person name="Wortman J."/>
            <person name="Nusbaum C."/>
            <person name="Birren B."/>
        </authorList>
    </citation>
    <scope>NUCLEOTIDE SEQUENCE [LARGE SCALE GENOMIC DNA]</scope>
    <source>
        <strain evidence="2 3">ATCC 38327</strain>
    </source>
</reference>
<evidence type="ECO:0000313" key="3">
    <source>
        <dbReference type="Proteomes" id="UP000054350"/>
    </source>
</evidence>
<dbReference type="VEuPathDB" id="FungiDB:AMAG_17477"/>
<dbReference type="Pfam" id="PF20030">
    <property type="entry name" value="bpMoxR"/>
    <property type="match status" value="1"/>
</dbReference>
<proteinExistence type="predicted"/>
<dbReference type="PANTHER" id="PTHR32204">
    <property type="entry name" value="ATPASE RAVA"/>
    <property type="match status" value="1"/>
</dbReference>
<sequence>MQEMCGLSQLSSQSWVTKSQNSVNTKGMLPTGQLVFLSEIFKASRNVLSILLSILNERIFVNGPVSQAVPLHFAVGASNEVFLDPAQSPLLGRFPLHVLVEGRDVKERRKLTNGVTPKRLQHDYVTARAAAKTAAEAAAKNKIKLDENDVYVAPSDPEIISLVADIFAMLDAVAMKGAQPLPEDVQTLLFELVDYANKLDLAGVIAAMPKTHTTRTQEVYCGNVITNRGIVMFSDMVRIMAYLHGRPQTPCIFDLYPFVYMAWRTNDQRTTVTVHIVAAITVALPELAREQGAVWVYAAIRDHLFVPDAVKPKLVSHLLPHLIQAGRGEEALEALTKDPRVNPGRVEEWDKNRVEWAARQAAEEAKQRAEETEAKIV</sequence>
<dbReference type="eggNOG" id="ENOG502R89P">
    <property type="taxonomic scope" value="Eukaryota"/>
</dbReference>
<evidence type="ECO:0000259" key="1">
    <source>
        <dbReference type="Pfam" id="PF20030"/>
    </source>
</evidence>
<gene>
    <name evidence="2" type="ORF">AMAG_17477</name>
</gene>
<dbReference type="STRING" id="578462.A0A0L0TFD1"/>
<dbReference type="Gene3D" id="3.40.50.300">
    <property type="entry name" value="P-loop containing nucleotide triphosphate hydrolases"/>
    <property type="match status" value="1"/>
</dbReference>
<dbReference type="InterPro" id="IPR045427">
    <property type="entry name" value="MoxR"/>
</dbReference>
<dbReference type="EMBL" id="GG745394">
    <property type="protein sequence ID" value="KNE73309.1"/>
    <property type="molecule type" value="Genomic_DNA"/>
</dbReference>
<dbReference type="OrthoDB" id="5600216at2759"/>
<evidence type="ECO:0000313" key="2">
    <source>
        <dbReference type="EMBL" id="KNE73309.1"/>
    </source>
</evidence>
<reference evidence="3" key="2">
    <citation type="submission" date="2009-11" db="EMBL/GenBank/DDBJ databases">
        <title>The Genome Sequence of Allomyces macrogynus strain ATCC 38327.</title>
        <authorList>
            <consortium name="The Broad Institute Genome Sequencing Platform"/>
            <person name="Russ C."/>
            <person name="Cuomo C."/>
            <person name="Shea T."/>
            <person name="Young S.K."/>
            <person name="Zeng Q."/>
            <person name="Koehrsen M."/>
            <person name="Haas B."/>
            <person name="Borodovsky M."/>
            <person name="Guigo R."/>
            <person name="Alvarado L."/>
            <person name="Berlin A."/>
            <person name="Borenstein D."/>
            <person name="Chen Z."/>
            <person name="Engels R."/>
            <person name="Freedman E."/>
            <person name="Gellesch M."/>
            <person name="Goldberg J."/>
            <person name="Griggs A."/>
            <person name="Gujja S."/>
            <person name="Heiman D."/>
            <person name="Hepburn T."/>
            <person name="Howarth C."/>
            <person name="Jen D."/>
            <person name="Larson L."/>
            <person name="Lewis B."/>
            <person name="Mehta T."/>
            <person name="Park D."/>
            <person name="Pearson M."/>
            <person name="Roberts A."/>
            <person name="Saif S."/>
            <person name="Shenoy N."/>
            <person name="Sisk P."/>
            <person name="Stolte C."/>
            <person name="Sykes S."/>
            <person name="Walk T."/>
            <person name="White J."/>
            <person name="Yandava C."/>
            <person name="Burger G."/>
            <person name="Gray M.W."/>
            <person name="Holland P.W.H."/>
            <person name="King N."/>
            <person name="Lang F.B.F."/>
            <person name="Roger A.J."/>
            <person name="Ruiz-Trillo I."/>
            <person name="Lander E."/>
            <person name="Nusbaum C."/>
        </authorList>
    </citation>
    <scope>NUCLEOTIDE SEQUENCE [LARGE SCALE GENOMIC DNA]</scope>
    <source>
        <strain evidence="3">ATCC 38327</strain>
    </source>
</reference>